<dbReference type="GO" id="GO:0008380">
    <property type="term" value="P:RNA splicing"/>
    <property type="evidence" value="ECO:0007669"/>
    <property type="project" value="UniProtKB-KW"/>
</dbReference>
<feature type="domain" description="Helicase ATP-binding" evidence="10">
    <location>
        <begin position="54"/>
        <end position="217"/>
    </location>
</feature>
<dbReference type="InterPro" id="IPR007502">
    <property type="entry name" value="Helicase-assoc_dom"/>
</dbReference>
<dbReference type="OrthoDB" id="10253254at2759"/>
<reference evidence="13" key="1">
    <citation type="journal article" date="2013" name="Genome Announc.">
        <title>Draft genome sequence of the grapevine dieback fungus Eutypa lata UCR-EL1.</title>
        <authorList>
            <person name="Blanco-Ulate B."/>
            <person name="Rolshausen P.E."/>
            <person name="Cantu D."/>
        </authorList>
    </citation>
    <scope>NUCLEOTIDE SEQUENCE [LARGE SCALE GENOMIC DNA]</scope>
    <source>
        <strain evidence="13">UCR-EL1</strain>
    </source>
</reference>
<keyword evidence="6" id="KW-0067">ATP-binding</keyword>
<dbReference type="GO" id="GO:0005681">
    <property type="term" value="C:spliceosomal complex"/>
    <property type="evidence" value="ECO:0007669"/>
    <property type="project" value="TreeGrafter"/>
</dbReference>
<keyword evidence="3" id="KW-0547">Nucleotide-binding</keyword>
<dbReference type="EC" id="3.6.4.13" evidence="1"/>
<evidence type="ECO:0000256" key="8">
    <source>
        <dbReference type="ARBA" id="ARBA00047984"/>
    </source>
</evidence>
<evidence type="ECO:0000256" key="1">
    <source>
        <dbReference type="ARBA" id="ARBA00012552"/>
    </source>
</evidence>
<keyword evidence="5 12" id="KW-0347">Helicase</keyword>
<proteinExistence type="predicted"/>
<dbReference type="InterPro" id="IPR014001">
    <property type="entry name" value="Helicase_ATP-bd"/>
</dbReference>
<keyword evidence="13" id="KW-1185">Reference proteome</keyword>
<evidence type="ECO:0000256" key="7">
    <source>
        <dbReference type="ARBA" id="ARBA00023187"/>
    </source>
</evidence>
<dbReference type="SMART" id="SM00490">
    <property type="entry name" value="HELICc"/>
    <property type="match status" value="1"/>
</dbReference>
<dbReference type="InterPro" id="IPR011709">
    <property type="entry name" value="DEAD-box_helicase_OB_fold"/>
</dbReference>
<dbReference type="GO" id="GO:0006397">
    <property type="term" value="P:mRNA processing"/>
    <property type="evidence" value="ECO:0007669"/>
    <property type="project" value="UniProtKB-KW"/>
</dbReference>
<evidence type="ECO:0000259" key="11">
    <source>
        <dbReference type="PROSITE" id="PS51194"/>
    </source>
</evidence>
<dbReference type="FunFam" id="3.40.50.300:FF:000615">
    <property type="entry name" value="pre-mRNA-splicing factor ATP-dependent RNA helicase DEAH7"/>
    <property type="match status" value="1"/>
</dbReference>
<dbReference type="GO" id="GO:0003724">
    <property type="term" value="F:RNA helicase activity"/>
    <property type="evidence" value="ECO:0007669"/>
    <property type="project" value="UniProtKB-EC"/>
</dbReference>
<keyword evidence="7" id="KW-0508">mRNA splicing</keyword>
<dbReference type="eggNOG" id="KOG0925">
    <property type="taxonomic scope" value="Eukaryota"/>
</dbReference>
<dbReference type="OMA" id="RRCIIST"/>
<dbReference type="PROSITE" id="PS00690">
    <property type="entry name" value="DEAH_ATP_HELICASE"/>
    <property type="match status" value="1"/>
</dbReference>
<evidence type="ECO:0000256" key="9">
    <source>
        <dbReference type="SAM" id="MobiDB-lite"/>
    </source>
</evidence>
<dbReference type="GO" id="GO:0003723">
    <property type="term" value="F:RNA binding"/>
    <property type="evidence" value="ECO:0007669"/>
    <property type="project" value="TreeGrafter"/>
</dbReference>
<dbReference type="InterPro" id="IPR002464">
    <property type="entry name" value="DNA/RNA_helicase_DEAH_CS"/>
</dbReference>
<dbReference type="PROSITE" id="PS51194">
    <property type="entry name" value="HELICASE_CTER"/>
    <property type="match status" value="1"/>
</dbReference>
<protein>
    <recommendedName>
        <fullName evidence="1">RNA helicase</fullName>
        <ecNumber evidence="1">3.6.4.13</ecNumber>
    </recommendedName>
</protein>
<dbReference type="Gene3D" id="1.20.120.1080">
    <property type="match status" value="1"/>
</dbReference>
<feature type="compositionally biased region" description="Polar residues" evidence="9">
    <location>
        <begin position="1"/>
        <end position="12"/>
    </location>
</feature>
<dbReference type="Pfam" id="PF00270">
    <property type="entry name" value="DEAD"/>
    <property type="match status" value="1"/>
</dbReference>
<dbReference type="GO" id="GO:0005524">
    <property type="term" value="F:ATP binding"/>
    <property type="evidence" value="ECO:0007669"/>
    <property type="project" value="UniProtKB-KW"/>
</dbReference>
<keyword evidence="2" id="KW-0507">mRNA processing</keyword>
<feature type="domain" description="Helicase C-terminal" evidence="11">
    <location>
        <begin position="238"/>
        <end position="406"/>
    </location>
</feature>
<dbReference type="KEGG" id="ela:UCREL1_9383"/>
<gene>
    <name evidence="12" type="ORF">UCREL1_9383</name>
</gene>
<dbReference type="HOGENOM" id="CLU_001832_5_11_1"/>
<dbReference type="InterPro" id="IPR027417">
    <property type="entry name" value="P-loop_NTPase"/>
</dbReference>
<dbReference type="Pfam" id="PF07717">
    <property type="entry name" value="OB_NTP_bind"/>
    <property type="match status" value="1"/>
</dbReference>
<dbReference type="AlphaFoldDB" id="M7SHP6"/>
<dbReference type="Pfam" id="PF00271">
    <property type="entry name" value="Helicase_C"/>
    <property type="match status" value="1"/>
</dbReference>
<dbReference type="PROSITE" id="PS51192">
    <property type="entry name" value="HELICASE_ATP_BIND_1"/>
    <property type="match status" value="1"/>
</dbReference>
<dbReference type="Gene3D" id="3.40.50.300">
    <property type="entry name" value="P-loop containing nucleotide triphosphate hydrolases"/>
    <property type="match status" value="2"/>
</dbReference>
<evidence type="ECO:0000259" key="10">
    <source>
        <dbReference type="PROSITE" id="PS51192"/>
    </source>
</evidence>
<dbReference type="STRING" id="1287681.M7SHP6"/>
<dbReference type="PANTHER" id="PTHR18934">
    <property type="entry name" value="ATP-DEPENDENT RNA HELICASE"/>
    <property type="match status" value="1"/>
</dbReference>
<evidence type="ECO:0000256" key="2">
    <source>
        <dbReference type="ARBA" id="ARBA00022664"/>
    </source>
</evidence>
<dbReference type="SUPFAM" id="SSF52540">
    <property type="entry name" value="P-loop containing nucleoside triphosphate hydrolases"/>
    <property type="match status" value="1"/>
</dbReference>
<evidence type="ECO:0000256" key="3">
    <source>
        <dbReference type="ARBA" id="ARBA00022741"/>
    </source>
</evidence>
<evidence type="ECO:0000256" key="6">
    <source>
        <dbReference type="ARBA" id="ARBA00022840"/>
    </source>
</evidence>
<dbReference type="SMART" id="SM00487">
    <property type="entry name" value="DEXDc"/>
    <property type="match status" value="1"/>
</dbReference>
<dbReference type="PANTHER" id="PTHR18934:SF109">
    <property type="entry name" value="ATP-DEPENDENT RNA HELICASE DHX15 HOMOLOG"/>
    <property type="match status" value="1"/>
</dbReference>
<dbReference type="Proteomes" id="UP000012174">
    <property type="component" value="Unassembled WGS sequence"/>
</dbReference>
<evidence type="ECO:0000256" key="4">
    <source>
        <dbReference type="ARBA" id="ARBA00022801"/>
    </source>
</evidence>
<keyword evidence="4" id="KW-0378">Hydrolase</keyword>
<dbReference type="SMART" id="SM00847">
    <property type="entry name" value="HA2"/>
    <property type="match status" value="1"/>
</dbReference>
<organism evidence="12 13">
    <name type="scientific">Eutypa lata (strain UCR-EL1)</name>
    <name type="common">Grapevine dieback disease fungus</name>
    <name type="synonym">Eutypa armeniacae</name>
    <dbReference type="NCBI Taxonomy" id="1287681"/>
    <lineage>
        <taxon>Eukaryota</taxon>
        <taxon>Fungi</taxon>
        <taxon>Dikarya</taxon>
        <taxon>Ascomycota</taxon>
        <taxon>Pezizomycotina</taxon>
        <taxon>Sordariomycetes</taxon>
        <taxon>Xylariomycetidae</taxon>
        <taxon>Xylariales</taxon>
        <taxon>Diatrypaceae</taxon>
        <taxon>Eutypa</taxon>
    </lineage>
</organism>
<evidence type="ECO:0000313" key="12">
    <source>
        <dbReference type="EMBL" id="EMR63637.1"/>
    </source>
</evidence>
<dbReference type="InterPro" id="IPR001650">
    <property type="entry name" value="Helicase_C-like"/>
</dbReference>
<dbReference type="CDD" id="cd18791">
    <property type="entry name" value="SF2_C_RHA"/>
    <property type="match status" value="1"/>
</dbReference>
<dbReference type="EMBL" id="KB707189">
    <property type="protein sequence ID" value="EMR63637.1"/>
    <property type="molecule type" value="Genomic_DNA"/>
</dbReference>
<sequence length="701" mass="79718">MESFKRNQTTAEQARKVEDGEINPLTKKPFSAKYRQLLGVRRQLLVYGKREEFLDVYHKARVLLVTSETGSGKTTQIPQFVLYDEFDSGMKIVCTQPRRLAATSVARRVAEEMDVALGKEVGYSVRFDSQSDDKTRLKYVTDGLLLREILNDRSMSRYSCIIIDEAHERTVATDLLMAILKETLRLRQDFKVIIMSATLDATKFQSYFRDAPLLHIPGRAYPVETRYLKGGSSNILYQVLNTVKYIHENQAKGDILVFLPGEDEIECACMDIRKNTSMLDVMPLYSALSMQEQQRVFSSFTNRKCIVATNIAETSLTIDGIVYVVDSGLAKERNHNPRACLETLQVAPISQAAANQRAGRAGRTQPGKCFRLYGEKEFNTVLLKSTKPGILRDNARSTILQVMLVNKDILAFDFIDRPHPEIFLRAIGELVDWNFIDNGEITLSGRTAATFPLDPMWYHAIMVAQEIGCGADMTAIAAVSSTQQSIFHRPHPHQTVANLARTQFAHPLSDHITYLNAFHAFVVAKRGEKVDMDQWCFDHFLRRQALEEASQIRLQLQDELERRMRAHLTRTPFSNPNYFTNIRRALALGLFNQSAIKVKSKNSLGARTGVGLYKTTHQNQHALLRPESTLIDGDHEWVVYSSFEQSGRQYLSTATAIDPAWIVELPYFQDDMLLKTFGTDEFKQNYVKNSLDQARERIQKS</sequence>
<evidence type="ECO:0000256" key="5">
    <source>
        <dbReference type="ARBA" id="ARBA00022806"/>
    </source>
</evidence>
<dbReference type="InterPro" id="IPR011545">
    <property type="entry name" value="DEAD/DEAH_box_helicase_dom"/>
</dbReference>
<evidence type="ECO:0000313" key="13">
    <source>
        <dbReference type="Proteomes" id="UP000012174"/>
    </source>
</evidence>
<comment type="catalytic activity">
    <reaction evidence="8">
        <text>ATP + H2O = ADP + phosphate + H(+)</text>
        <dbReference type="Rhea" id="RHEA:13065"/>
        <dbReference type="ChEBI" id="CHEBI:15377"/>
        <dbReference type="ChEBI" id="CHEBI:15378"/>
        <dbReference type="ChEBI" id="CHEBI:30616"/>
        <dbReference type="ChEBI" id="CHEBI:43474"/>
        <dbReference type="ChEBI" id="CHEBI:456216"/>
        <dbReference type="EC" id="3.6.4.13"/>
    </reaction>
</comment>
<dbReference type="GO" id="GO:0016787">
    <property type="term" value="F:hydrolase activity"/>
    <property type="evidence" value="ECO:0007669"/>
    <property type="project" value="UniProtKB-KW"/>
</dbReference>
<name>M7SHP6_EUTLA</name>
<accession>M7SHP6</accession>
<feature type="region of interest" description="Disordered" evidence="9">
    <location>
        <begin position="1"/>
        <end position="20"/>
    </location>
</feature>